<organism evidence="1 2">
    <name type="scientific">Russula earlei</name>
    <dbReference type="NCBI Taxonomy" id="71964"/>
    <lineage>
        <taxon>Eukaryota</taxon>
        <taxon>Fungi</taxon>
        <taxon>Dikarya</taxon>
        <taxon>Basidiomycota</taxon>
        <taxon>Agaricomycotina</taxon>
        <taxon>Agaricomycetes</taxon>
        <taxon>Russulales</taxon>
        <taxon>Russulaceae</taxon>
        <taxon>Russula</taxon>
    </lineage>
</organism>
<reference evidence="1" key="1">
    <citation type="submission" date="2021-03" db="EMBL/GenBank/DDBJ databases">
        <title>Evolutionary priming and transition to the ectomycorrhizal habit in an iconic lineage of mushroom-forming fungi: is preadaptation a requirement?</title>
        <authorList>
            <consortium name="DOE Joint Genome Institute"/>
            <person name="Looney B.P."/>
            <person name="Miyauchi S."/>
            <person name="Morin E."/>
            <person name="Drula E."/>
            <person name="Courty P.E."/>
            <person name="Chicoki N."/>
            <person name="Fauchery L."/>
            <person name="Kohler A."/>
            <person name="Kuo A."/>
            <person name="LaButti K."/>
            <person name="Pangilinan J."/>
            <person name="Lipzen A."/>
            <person name="Riley R."/>
            <person name="Andreopoulos W."/>
            <person name="He G."/>
            <person name="Johnson J."/>
            <person name="Barry K.W."/>
            <person name="Grigoriev I.V."/>
            <person name="Nagy L."/>
            <person name="Hibbett D."/>
            <person name="Henrissat B."/>
            <person name="Matheny P.B."/>
            <person name="Labbe J."/>
            <person name="Martin A.F."/>
        </authorList>
    </citation>
    <scope>NUCLEOTIDE SEQUENCE</scope>
    <source>
        <strain evidence="1">BPL698</strain>
    </source>
</reference>
<dbReference type="Proteomes" id="UP001207468">
    <property type="component" value="Unassembled WGS sequence"/>
</dbReference>
<gene>
    <name evidence="1" type="ORF">F5148DRAFT_1283051</name>
</gene>
<name>A0ACC0UE38_9AGAM</name>
<protein>
    <submittedName>
        <fullName evidence="1">Uncharacterized protein</fullName>
    </submittedName>
</protein>
<accession>A0ACC0UE38</accession>
<keyword evidence="2" id="KW-1185">Reference proteome</keyword>
<evidence type="ECO:0000313" key="2">
    <source>
        <dbReference type="Proteomes" id="UP001207468"/>
    </source>
</evidence>
<sequence>MSWSATSPSACSTDADPIHFHFAHIRSLHGENPPELEKAIDDILYHAVTYFGYIARDIYNFHHVRNRNMAPLDETPDEREAMLRVVVQCDKLSMNQSSRVIDYLGSKGDNAQFQKPSATNFPFPLTDAFIITDDDNPITMHLWVLQTTTSKKHRGSPKGYDNICQIIDTLYSQLEHSNADRQATDTQASSCSPDSSSN</sequence>
<evidence type="ECO:0000313" key="1">
    <source>
        <dbReference type="EMBL" id="KAI9509367.1"/>
    </source>
</evidence>
<dbReference type="EMBL" id="JAGFNK010000066">
    <property type="protein sequence ID" value="KAI9509367.1"/>
    <property type="molecule type" value="Genomic_DNA"/>
</dbReference>
<comment type="caution">
    <text evidence="1">The sequence shown here is derived from an EMBL/GenBank/DDBJ whole genome shotgun (WGS) entry which is preliminary data.</text>
</comment>
<proteinExistence type="predicted"/>